<keyword evidence="5 8" id="KW-0418">Kinase</keyword>
<sequence length="261" mass="28656">MKIVLTIAGSDSSGGAGIQADLKTFEAFGVFACSALTVLTAQNTQGVSNIQEISPEFVQEQIQKVLEDFDISAIKIGMLFSNEIIDIVRETIKDLNIPIIFDPVFISKAGSKLLNDDAIENLKSLFPYANIITPNLYEAKELFDYDLLNEKAINEISKLPCKVVIKNDIIKKDNEDFSMDTLFDKENKKVFYTKLVSTDNNHGTGCSFSSAIAANIALGKSLEEAIKISKEFIYQAILNAPNIGHGKGPIAHKKGKECLKD</sequence>
<dbReference type="AlphaFoldDB" id="A0A4Q1B0D0"/>
<dbReference type="PANTHER" id="PTHR20858">
    <property type="entry name" value="PHOSPHOMETHYLPYRIMIDINE KINASE"/>
    <property type="match status" value="1"/>
</dbReference>
<evidence type="ECO:0000313" key="9">
    <source>
        <dbReference type="Proteomes" id="UP000289718"/>
    </source>
</evidence>
<keyword evidence="6" id="KW-0067">ATP-binding</keyword>
<comment type="caution">
    <text evidence="8">The sequence shown here is derived from an EMBL/GenBank/DDBJ whole genome shotgun (WGS) entry which is preliminary data.</text>
</comment>
<protein>
    <recommendedName>
        <fullName evidence="2">hydroxymethylpyrimidine kinase</fullName>
        <ecNumber evidence="2">2.7.1.49</ecNumber>
    </recommendedName>
</protein>
<dbReference type="Gene3D" id="3.40.1190.20">
    <property type="match status" value="1"/>
</dbReference>
<dbReference type="GO" id="GO:0008902">
    <property type="term" value="F:hydroxymethylpyrimidine kinase activity"/>
    <property type="evidence" value="ECO:0007669"/>
    <property type="project" value="UniProtKB-EC"/>
</dbReference>
<gene>
    <name evidence="8" type="primary">thiD</name>
    <name evidence="8" type="ORF">CP965_03165</name>
</gene>
<reference evidence="8 9" key="1">
    <citation type="submission" date="2017-09" db="EMBL/GenBank/DDBJ databases">
        <title>Genomics of the genus Arcobacter.</title>
        <authorList>
            <person name="Perez-Cataluna A."/>
            <person name="Figueras M.J."/>
            <person name="Salas-Masso N."/>
        </authorList>
    </citation>
    <scope>NUCLEOTIDE SEQUENCE [LARGE SCALE GENOMIC DNA]</scope>
    <source>
        <strain evidence="8 9">F156-34</strain>
    </source>
</reference>
<dbReference type="FunFam" id="3.40.1190.20:FF:000003">
    <property type="entry name" value="Phosphomethylpyrimidine kinase ThiD"/>
    <property type="match status" value="1"/>
</dbReference>
<name>A0A4Q1B0D0_9BACT</name>
<evidence type="ECO:0000259" key="7">
    <source>
        <dbReference type="Pfam" id="PF08543"/>
    </source>
</evidence>
<dbReference type="OrthoDB" id="9810880at2"/>
<keyword evidence="9" id="KW-1185">Reference proteome</keyword>
<dbReference type="NCBIfam" id="TIGR00097">
    <property type="entry name" value="HMP-P_kinase"/>
    <property type="match status" value="1"/>
</dbReference>
<evidence type="ECO:0000256" key="1">
    <source>
        <dbReference type="ARBA" id="ARBA00004948"/>
    </source>
</evidence>
<dbReference type="Proteomes" id="UP000289718">
    <property type="component" value="Unassembled WGS sequence"/>
</dbReference>
<dbReference type="GO" id="GO:0005829">
    <property type="term" value="C:cytosol"/>
    <property type="evidence" value="ECO:0007669"/>
    <property type="project" value="TreeGrafter"/>
</dbReference>
<evidence type="ECO:0000256" key="6">
    <source>
        <dbReference type="ARBA" id="ARBA00022840"/>
    </source>
</evidence>
<dbReference type="EMBL" id="NXIE01000001">
    <property type="protein sequence ID" value="RXK14462.1"/>
    <property type="molecule type" value="Genomic_DNA"/>
</dbReference>
<dbReference type="GO" id="GO:0008972">
    <property type="term" value="F:phosphomethylpyrimidine kinase activity"/>
    <property type="evidence" value="ECO:0007669"/>
    <property type="project" value="InterPro"/>
</dbReference>
<feature type="domain" description="Pyridoxamine kinase/Phosphomethylpyrimidine kinase" evidence="7">
    <location>
        <begin position="11"/>
        <end position="250"/>
    </location>
</feature>
<proteinExistence type="predicted"/>
<dbReference type="GO" id="GO:0009228">
    <property type="term" value="P:thiamine biosynthetic process"/>
    <property type="evidence" value="ECO:0007669"/>
    <property type="project" value="InterPro"/>
</dbReference>
<dbReference type="InterPro" id="IPR004399">
    <property type="entry name" value="HMP/HMP-P_kinase_dom"/>
</dbReference>
<dbReference type="PANTHER" id="PTHR20858:SF17">
    <property type="entry name" value="HYDROXYMETHYLPYRIMIDINE_PHOSPHOMETHYLPYRIMIDINE KINASE THI20-RELATED"/>
    <property type="match status" value="1"/>
</dbReference>
<dbReference type="Pfam" id="PF08543">
    <property type="entry name" value="Phos_pyr_kin"/>
    <property type="match status" value="1"/>
</dbReference>
<evidence type="ECO:0000256" key="5">
    <source>
        <dbReference type="ARBA" id="ARBA00022777"/>
    </source>
</evidence>
<evidence type="ECO:0000256" key="2">
    <source>
        <dbReference type="ARBA" id="ARBA00012135"/>
    </source>
</evidence>
<dbReference type="GO" id="GO:0005524">
    <property type="term" value="F:ATP binding"/>
    <property type="evidence" value="ECO:0007669"/>
    <property type="project" value="UniProtKB-KW"/>
</dbReference>
<dbReference type="UniPathway" id="UPA00060">
    <property type="reaction ID" value="UER00138"/>
</dbReference>
<dbReference type="InterPro" id="IPR013749">
    <property type="entry name" value="PM/HMP-P_kinase-1"/>
</dbReference>
<dbReference type="SUPFAM" id="SSF53613">
    <property type="entry name" value="Ribokinase-like"/>
    <property type="match status" value="1"/>
</dbReference>
<dbReference type="InterPro" id="IPR029056">
    <property type="entry name" value="Ribokinase-like"/>
</dbReference>
<accession>A0A4Q1B0D0</accession>
<dbReference type="GO" id="GO:0009229">
    <property type="term" value="P:thiamine diphosphate biosynthetic process"/>
    <property type="evidence" value="ECO:0007669"/>
    <property type="project" value="UniProtKB-UniPathway"/>
</dbReference>
<organism evidence="8 9">
    <name type="scientific">Halarcobacter mediterraneus</name>
    <dbReference type="NCBI Taxonomy" id="2023153"/>
    <lineage>
        <taxon>Bacteria</taxon>
        <taxon>Pseudomonadati</taxon>
        <taxon>Campylobacterota</taxon>
        <taxon>Epsilonproteobacteria</taxon>
        <taxon>Campylobacterales</taxon>
        <taxon>Arcobacteraceae</taxon>
        <taxon>Halarcobacter</taxon>
    </lineage>
</organism>
<dbReference type="RefSeq" id="WP_129060602.1">
    <property type="nucleotide sequence ID" value="NZ_NXIE01000001.1"/>
</dbReference>
<evidence type="ECO:0000313" key="8">
    <source>
        <dbReference type="EMBL" id="RXK14462.1"/>
    </source>
</evidence>
<keyword evidence="3" id="KW-0808">Transferase</keyword>
<comment type="pathway">
    <text evidence="1">Cofactor biosynthesis; thiamine diphosphate biosynthesis.</text>
</comment>
<dbReference type="EC" id="2.7.1.49" evidence="2"/>
<keyword evidence="4" id="KW-0547">Nucleotide-binding</keyword>
<evidence type="ECO:0000256" key="4">
    <source>
        <dbReference type="ARBA" id="ARBA00022741"/>
    </source>
</evidence>
<dbReference type="CDD" id="cd01169">
    <property type="entry name" value="HMPP_kinase"/>
    <property type="match status" value="1"/>
</dbReference>
<evidence type="ECO:0000256" key="3">
    <source>
        <dbReference type="ARBA" id="ARBA00022679"/>
    </source>
</evidence>